<dbReference type="PANTHER" id="PTHR30137:SF6">
    <property type="entry name" value="LUCIFERASE-LIKE MONOOXYGENASE"/>
    <property type="match status" value="1"/>
</dbReference>
<name>A0ABN1S0L3_9ACTN</name>
<keyword evidence="4" id="KW-1185">Reference proteome</keyword>
<dbReference type="InterPro" id="IPR050766">
    <property type="entry name" value="Bact_Lucif_Oxidored"/>
</dbReference>
<organism evidence="3 4">
    <name type="scientific">Actinocorallia libanotica</name>
    <dbReference type="NCBI Taxonomy" id="46162"/>
    <lineage>
        <taxon>Bacteria</taxon>
        <taxon>Bacillati</taxon>
        <taxon>Actinomycetota</taxon>
        <taxon>Actinomycetes</taxon>
        <taxon>Streptosporangiales</taxon>
        <taxon>Thermomonosporaceae</taxon>
        <taxon>Actinocorallia</taxon>
    </lineage>
</organism>
<dbReference type="InterPro" id="IPR019949">
    <property type="entry name" value="CmoO-like"/>
</dbReference>
<dbReference type="EMBL" id="BAAAHH010000063">
    <property type="protein sequence ID" value="GAA0969375.1"/>
    <property type="molecule type" value="Genomic_DNA"/>
</dbReference>
<gene>
    <name evidence="3" type="ORF">GCM10009550_76030</name>
</gene>
<evidence type="ECO:0000313" key="3">
    <source>
        <dbReference type="EMBL" id="GAA0969375.1"/>
    </source>
</evidence>
<sequence length="342" mass="36611">MTHERYPTMSTALSLLDLVPVAPGQSPRAGFEASVELARAAERSGYRRVWYAEHHNMASIASTATSVLIGHIAAHTETIRLGSGGVMLPNHSPLVIAEQFGTLETLYPGRIDLGLGRAPGTDQNTMRALRRSNTSADTFPQDVLELQGYLSGRSRVPGVQAVPRAEGIVPLYILGSSLFGAQLAAQLGLPYGFASHFAPDALHQAVELYRDTFEPSEQLAEPYVIVGANVFAADDHDEAAAQKTVAYRSRARAMISRGPAGRDLTDDQVDAFLDSPGGQPLRAMTRCTAVGTPEEVRAYLEEFAASTGADELILAHHAQSLTDRIRSVELTAAVMAGNFADS</sequence>
<evidence type="ECO:0000313" key="4">
    <source>
        <dbReference type="Proteomes" id="UP001500665"/>
    </source>
</evidence>
<reference evidence="3 4" key="1">
    <citation type="journal article" date="2019" name="Int. J. Syst. Evol. Microbiol.">
        <title>The Global Catalogue of Microorganisms (GCM) 10K type strain sequencing project: providing services to taxonomists for standard genome sequencing and annotation.</title>
        <authorList>
            <consortium name="The Broad Institute Genomics Platform"/>
            <consortium name="The Broad Institute Genome Sequencing Center for Infectious Disease"/>
            <person name="Wu L."/>
            <person name="Ma J."/>
        </authorList>
    </citation>
    <scope>NUCLEOTIDE SEQUENCE [LARGE SCALE GENOMIC DNA]</scope>
    <source>
        <strain evidence="3 4">JCM 10696</strain>
    </source>
</reference>
<feature type="domain" description="Luciferase-like" evidence="2">
    <location>
        <begin position="24"/>
        <end position="310"/>
    </location>
</feature>
<comment type="similarity">
    <text evidence="1">To bacterial alkanal monooxygenase alpha and beta chains.</text>
</comment>
<dbReference type="InterPro" id="IPR036661">
    <property type="entry name" value="Luciferase-like_sf"/>
</dbReference>
<dbReference type="Pfam" id="PF00296">
    <property type="entry name" value="Bac_luciferase"/>
    <property type="match status" value="1"/>
</dbReference>
<evidence type="ECO:0000259" key="2">
    <source>
        <dbReference type="Pfam" id="PF00296"/>
    </source>
</evidence>
<protein>
    <submittedName>
        <fullName evidence="3">LLM class flavin-dependent oxidoreductase</fullName>
    </submittedName>
</protein>
<dbReference type="InterPro" id="IPR011251">
    <property type="entry name" value="Luciferase-like_dom"/>
</dbReference>
<accession>A0ABN1S0L3</accession>
<comment type="caution">
    <text evidence="3">The sequence shown here is derived from an EMBL/GenBank/DDBJ whole genome shotgun (WGS) entry which is preliminary data.</text>
</comment>
<dbReference type="SUPFAM" id="SSF51679">
    <property type="entry name" value="Bacterial luciferase-like"/>
    <property type="match status" value="1"/>
</dbReference>
<evidence type="ECO:0000256" key="1">
    <source>
        <dbReference type="ARBA" id="ARBA00007789"/>
    </source>
</evidence>
<dbReference type="PANTHER" id="PTHR30137">
    <property type="entry name" value="LUCIFERASE-LIKE MONOOXYGENASE"/>
    <property type="match status" value="1"/>
</dbReference>
<dbReference type="CDD" id="cd00347">
    <property type="entry name" value="Flavin_utilizing_monoxygenases"/>
    <property type="match status" value="1"/>
</dbReference>
<dbReference type="NCBIfam" id="TIGR03558">
    <property type="entry name" value="oxido_grp_1"/>
    <property type="match status" value="1"/>
</dbReference>
<dbReference type="Gene3D" id="3.20.20.30">
    <property type="entry name" value="Luciferase-like domain"/>
    <property type="match status" value="1"/>
</dbReference>
<proteinExistence type="predicted"/>
<dbReference type="Proteomes" id="UP001500665">
    <property type="component" value="Unassembled WGS sequence"/>
</dbReference>